<name>A0A8S4B9R2_9TELE</name>
<dbReference type="GO" id="GO:0000783">
    <property type="term" value="C:nuclear telomere cap complex"/>
    <property type="evidence" value="ECO:0007669"/>
    <property type="project" value="TreeGrafter"/>
</dbReference>
<evidence type="ECO:0000313" key="11">
    <source>
        <dbReference type="EMBL" id="CAG5957540.1"/>
    </source>
</evidence>
<keyword evidence="8" id="KW-0539">Nucleus</keyword>
<dbReference type="SMART" id="SM00976">
    <property type="entry name" value="Telo_bind"/>
    <property type="match status" value="1"/>
</dbReference>
<evidence type="ECO:0000256" key="3">
    <source>
        <dbReference type="ARBA" id="ARBA00008442"/>
    </source>
</evidence>
<dbReference type="InterPro" id="IPR011564">
    <property type="entry name" value="Telomer_end-bd_POT1/Cdc13"/>
</dbReference>
<dbReference type="Pfam" id="PF21375">
    <property type="entry name" value="POT1_C_insert"/>
    <property type="match status" value="1"/>
</dbReference>
<dbReference type="GO" id="GO:0032210">
    <property type="term" value="P:regulation of telomere maintenance via telomerase"/>
    <property type="evidence" value="ECO:0007669"/>
    <property type="project" value="TreeGrafter"/>
</dbReference>
<keyword evidence="7" id="KW-0238">DNA-binding</keyword>
<dbReference type="EMBL" id="CAJRST010022223">
    <property type="protein sequence ID" value="CAG5957540.1"/>
    <property type="molecule type" value="Genomic_DNA"/>
</dbReference>
<keyword evidence="5" id="KW-0158">Chromosome</keyword>
<dbReference type="FunFam" id="2.40.50.140:FF:000138">
    <property type="entry name" value="Protection of telomeres 1 homolog"/>
    <property type="match status" value="1"/>
</dbReference>
<dbReference type="Pfam" id="PF02765">
    <property type="entry name" value="POT1"/>
    <property type="match status" value="1"/>
</dbReference>
<dbReference type="GO" id="GO:0016233">
    <property type="term" value="P:telomere capping"/>
    <property type="evidence" value="ECO:0007669"/>
    <property type="project" value="TreeGrafter"/>
</dbReference>
<evidence type="ECO:0000313" key="12">
    <source>
        <dbReference type="Proteomes" id="UP000677803"/>
    </source>
</evidence>
<dbReference type="CDD" id="cd04497">
    <property type="entry name" value="hPOT1_OB1_like"/>
    <property type="match status" value="1"/>
</dbReference>
<dbReference type="InterPro" id="IPR032042">
    <property type="entry name" value="POT1PC"/>
</dbReference>
<dbReference type="Pfam" id="PF16686">
    <property type="entry name" value="POT1PC"/>
    <property type="match status" value="1"/>
</dbReference>
<dbReference type="InterPro" id="IPR028389">
    <property type="entry name" value="POT1"/>
</dbReference>
<keyword evidence="12" id="KW-1185">Reference proteome</keyword>
<dbReference type="CDD" id="cd04498">
    <property type="entry name" value="hPOT1_OB2"/>
    <property type="match status" value="1"/>
</dbReference>
<dbReference type="Proteomes" id="UP000677803">
    <property type="component" value="Unassembled WGS sequence"/>
</dbReference>
<evidence type="ECO:0000256" key="6">
    <source>
        <dbReference type="ARBA" id="ARBA00022895"/>
    </source>
</evidence>
<comment type="subcellular location">
    <subcellularLocation>
        <location evidence="2">Chromosome</location>
        <location evidence="2">Telomere</location>
    </subcellularLocation>
    <subcellularLocation>
        <location evidence="1">Nucleus</location>
    </subcellularLocation>
</comment>
<dbReference type="GO" id="GO:0005654">
    <property type="term" value="C:nucleoplasm"/>
    <property type="evidence" value="ECO:0007669"/>
    <property type="project" value="UniProtKB-ARBA"/>
</dbReference>
<keyword evidence="6" id="KW-0779">Telomere</keyword>
<dbReference type="PANTHER" id="PTHR14513">
    <property type="entry name" value="PROTECTION OF TELOMERES 1"/>
    <property type="match status" value="1"/>
</dbReference>
<evidence type="ECO:0000256" key="1">
    <source>
        <dbReference type="ARBA" id="ARBA00004123"/>
    </source>
</evidence>
<comment type="caution">
    <text evidence="11">The sequence shown here is derived from an EMBL/GenBank/DDBJ whole genome shotgun (WGS) entry which is preliminary data.</text>
</comment>
<accession>A0A8S4B9R2</accession>
<dbReference type="FunFam" id="2.40.50.140:FF:000119">
    <property type="entry name" value="Protection of telomeres 1 homolog"/>
    <property type="match status" value="1"/>
</dbReference>
<reference evidence="11" key="1">
    <citation type="submission" date="2021-05" db="EMBL/GenBank/DDBJ databases">
        <authorList>
            <person name="Tigano A."/>
        </authorList>
    </citation>
    <scope>NUCLEOTIDE SEQUENCE</scope>
</reference>
<proteinExistence type="inferred from homology"/>
<evidence type="ECO:0000259" key="10">
    <source>
        <dbReference type="SMART" id="SM00976"/>
    </source>
</evidence>
<dbReference type="AlphaFoldDB" id="A0A8S4B9R2"/>
<evidence type="ECO:0000256" key="9">
    <source>
        <dbReference type="ARBA" id="ARBA00084040"/>
    </source>
</evidence>
<dbReference type="GO" id="GO:0098505">
    <property type="term" value="F:G-rich strand telomeric DNA binding"/>
    <property type="evidence" value="ECO:0007669"/>
    <property type="project" value="TreeGrafter"/>
</dbReference>
<gene>
    <name evidence="11" type="ORF">MMEN_LOCUS14493</name>
</gene>
<evidence type="ECO:0000256" key="4">
    <source>
        <dbReference type="ARBA" id="ARBA00015253"/>
    </source>
</evidence>
<sequence length="777" mass="86050">MPIHVLSEGKGPSAPVPAHLTRIPVALLTTSTECADKVVKGKVVRKGPLVAIAPDDFILKTIIHDEESMLDVSAQNSSINVIWFGDLAKNFSQDVNEGDVVELCGFRLGKSPTAKKDKLHPCNLLLSGNDAHGYVTRVTKAPKYKYVRLNDLKDGSIVNVYGVVVFFKQPFKSRGTDFCSSLRITDQSNHKISCTVFCEKLEDHPKIFRIGDIIRMHRVKAQFFNNAMTLVNTFGFSAVTFDGAVDAAVNPQTSSHRFHFDQEDQQRVRELRSWAASQDLLLSPSDLHPLSAVQPKDFFDLTCQLLAKAPIDINCTLLRVWDGTVCSQTLLKVIVEPNLIEGPSSFPEEKERLIANVFVYDNHVGFAKELKPGDFLRIYNLQALPGLHKLPGLTSRKEEEMNHLAFHLHGGTSYGRGIKVLPEDNPEVQSLKKVIQSVEEDVNDKLHNLDDLELLEVWSTPPESLERSCGPHMEQVTLSQLKHSRLEGVHHVRAQLVSFEPRRLSQALKLFCSKCASIEDVPDEDQVAAVFSESCRHSEVCSPPPWALSGYIDIPADSPGSRDRALSVYLSTELLIRGKTKDLVFLMGTSLEETCKVAEGYRNLVPVTAAAGHLSLLSQPAPFLFRGGNRYYGCKRCSKATIKEPNTEGEQVMDEKMVAEALDVQLLQNVLLMKFKLQDSTDTLDVFLWQQAETFFGVSAEEIAANQDVQSSICQTLNSLCPEDGGAGGRPWLNLCLMAYRPECDGFQSQTCYQLCNSSLTLGPLQHPPPGAPPTAS</sequence>
<dbReference type="GO" id="GO:0010521">
    <property type="term" value="F:telomerase inhibitor activity"/>
    <property type="evidence" value="ECO:0007669"/>
    <property type="project" value="TreeGrafter"/>
</dbReference>
<evidence type="ECO:0000256" key="8">
    <source>
        <dbReference type="ARBA" id="ARBA00023242"/>
    </source>
</evidence>
<dbReference type="Gene3D" id="2.40.50.140">
    <property type="entry name" value="Nucleic acid-binding proteins"/>
    <property type="match status" value="2"/>
</dbReference>
<dbReference type="SUPFAM" id="SSF50249">
    <property type="entry name" value="Nucleic acid-binding proteins"/>
    <property type="match status" value="2"/>
</dbReference>
<dbReference type="PANTHER" id="PTHR14513:SF0">
    <property type="entry name" value="PROTECTION OF TELOMERES PROTEIN 1"/>
    <property type="match status" value="1"/>
</dbReference>
<organism evidence="11 12">
    <name type="scientific">Menidia menidia</name>
    <name type="common">Atlantic silverside</name>
    <dbReference type="NCBI Taxonomy" id="238744"/>
    <lineage>
        <taxon>Eukaryota</taxon>
        <taxon>Metazoa</taxon>
        <taxon>Chordata</taxon>
        <taxon>Craniata</taxon>
        <taxon>Vertebrata</taxon>
        <taxon>Euteleostomi</taxon>
        <taxon>Actinopterygii</taxon>
        <taxon>Neopterygii</taxon>
        <taxon>Teleostei</taxon>
        <taxon>Neoteleostei</taxon>
        <taxon>Acanthomorphata</taxon>
        <taxon>Ovalentaria</taxon>
        <taxon>Atherinomorphae</taxon>
        <taxon>Atheriniformes</taxon>
        <taxon>Atherinopsidae</taxon>
        <taxon>Menidiinae</taxon>
        <taxon>Menidia</taxon>
    </lineage>
</organism>
<protein>
    <recommendedName>
        <fullName evidence="4">Protection of telomeres protein 1</fullName>
    </recommendedName>
    <alternativeName>
        <fullName evidence="9">POT1-like telomere end-binding protein</fullName>
    </alternativeName>
</protein>
<dbReference type="InterPro" id="IPR012340">
    <property type="entry name" value="NA-bd_OB-fold"/>
</dbReference>
<comment type="similarity">
    <text evidence="3">Belongs to the telombin family.</text>
</comment>
<dbReference type="InterPro" id="IPR048953">
    <property type="entry name" value="POT1_C_insert"/>
</dbReference>
<dbReference type="OrthoDB" id="2186770at2759"/>
<feature type="domain" description="Telomeric single stranded DNA binding POT1/Cdc13" evidence="10">
    <location>
        <begin position="146"/>
        <end position="276"/>
    </location>
</feature>
<evidence type="ECO:0000256" key="7">
    <source>
        <dbReference type="ARBA" id="ARBA00023125"/>
    </source>
</evidence>
<evidence type="ECO:0000256" key="5">
    <source>
        <dbReference type="ARBA" id="ARBA00022454"/>
    </source>
</evidence>
<evidence type="ECO:0000256" key="2">
    <source>
        <dbReference type="ARBA" id="ARBA00004574"/>
    </source>
</evidence>